<evidence type="ECO:0000256" key="1">
    <source>
        <dbReference type="SAM" id="Phobius"/>
    </source>
</evidence>
<dbReference type="Proteomes" id="UP001319060">
    <property type="component" value="Unassembled WGS sequence"/>
</dbReference>
<dbReference type="Pfam" id="PF19700">
    <property type="entry name" value="DUF6198"/>
    <property type="match status" value="1"/>
</dbReference>
<dbReference type="PANTHER" id="PTHR40078">
    <property type="entry name" value="INTEGRAL MEMBRANE PROTEIN-RELATED"/>
    <property type="match status" value="1"/>
</dbReference>
<dbReference type="RefSeq" id="WP_188402439.1">
    <property type="nucleotide sequence ID" value="NZ_BMCE01000002.1"/>
</dbReference>
<dbReference type="InterPro" id="IPR038750">
    <property type="entry name" value="YczE/YyaS-like"/>
</dbReference>
<keyword evidence="1" id="KW-1133">Transmembrane helix</keyword>
<feature type="transmembrane region" description="Helical" evidence="1">
    <location>
        <begin position="158"/>
        <end position="181"/>
    </location>
</feature>
<sequence length="212" mass="23645">MKYGLKLIFFLIGLIIFSYGIAIAIQVKYLGVSPWDVLNIALYEKFGFTIGTWNIIVGLLLITATLFINRKYINIGTFLNAVLVGVLVDLFLFFQILPRSVNVYFDIFILFAGIILMGIGGGMYSAAGIGAGPRDGFMLSISEKTGLSISRVRICMECFVLLIGLIIGGPVFIFTFIYTFIQSPIYQKSFLLCKEWINKLLCSLKEKKKIAS</sequence>
<feature type="transmembrane region" description="Helical" evidence="1">
    <location>
        <begin position="75"/>
        <end position="97"/>
    </location>
</feature>
<proteinExistence type="predicted"/>
<name>A0ABS2ZE10_9BACL</name>
<reference evidence="2 3" key="1">
    <citation type="submission" date="2021-01" db="EMBL/GenBank/DDBJ databases">
        <title>Genome Sequencing of Type Strains.</title>
        <authorList>
            <person name="Lemaire J.F."/>
            <person name="Inderbitzin P."/>
            <person name="Collins S.B."/>
            <person name="Wespe N."/>
            <person name="Knight-Connoni V."/>
        </authorList>
    </citation>
    <scope>NUCLEOTIDE SEQUENCE [LARGE SCALE GENOMIC DNA]</scope>
    <source>
        <strain evidence="2 3">DSM 14730</strain>
    </source>
</reference>
<gene>
    <name evidence="2" type="ORF">JYA64_09695</name>
</gene>
<dbReference type="PANTHER" id="PTHR40078:SF1">
    <property type="entry name" value="INTEGRAL MEMBRANE PROTEIN"/>
    <property type="match status" value="1"/>
</dbReference>
<feature type="transmembrane region" description="Helical" evidence="1">
    <location>
        <begin position="7"/>
        <end position="26"/>
    </location>
</feature>
<keyword evidence="1" id="KW-0812">Transmembrane</keyword>
<dbReference type="EMBL" id="JAFHKS010000043">
    <property type="protein sequence ID" value="MBN3545567.1"/>
    <property type="molecule type" value="Genomic_DNA"/>
</dbReference>
<accession>A0ABS2ZE10</accession>
<protein>
    <submittedName>
        <fullName evidence="2">YitT family protein</fullName>
    </submittedName>
</protein>
<keyword evidence="3" id="KW-1185">Reference proteome</keyword>
<organism evidence="2 3">
    <name type="scientific">Fictibacillus barbaricus</name>
    <dbReference type="NCBI Taxonomy" id="182136"/>
    <lineage>
        <taxon>Bacteria</taxon>
        <taxon>Bacillati</taxon>
        <taxon>Bacillota</taxon>
        <taxon>Bacilli</taxon>
        <taxon>Bacillales</taxon>
        <taxon>Fictibacillaceae</taxon>
        <taxon>Fictibacillus</taxon>
    </lineage>
</organism>
<feature type="transmembrane region" description="Helical" evidence="1">
    <location>
        <begin position="46"/>
        <end position="68"/>
    </location>
</feature>
<evidence type="ECO:0000313" key="3">
    <source>
        <dbReference type="Proteomes" id="UP001319060"/>
    </source>
</evidence>
<evidence type="ECO:0000313" key="2">
    <source>
        <dbReference type="EMBL" id="MBN3545567.1"/>
    </source>
</evidence>
<comment type="caution">
    <text evidence="2">The sequence shown here is derived from an EMBL/GenBank/DDBJ whole genome shotgun (WGS) entry which is preliminary data.</text>
</comment>
<keyword evidence="1" id="KW-0472">Membrane</keyword>
<feature type="transmembrane region" description="Helical" evidence="1">
    <location>
        <begin position="103"/>
        <end position="124"/>
    </location>
</feature>